<dbReference type="GO" id="GO:0000156">
    <property type="term" value="F:phosphorelay response regulator activity"/>
    <property type="evidence" value="ECO:0007669"/>
    <property type="project" value="TreeGrafter"/>
</dbReference>
<dbReference type="InterPro" id="IPR035965">
    <property type="entry name" value="PAS-like_dom_sf"/>
</dbReference>
<feature type="domain" description="PAS" evidence="10">
    <location>
        <begin position="599"/>
        <end position="635"/>
    </location>
</feature>
<evidence type="ECO:0000256" key="8">
    <source>
        <dbReference type="SAM" id="Coils"/>
    </source>
</evidence>
<reference evidence="13" key="1">
    <citation type="submission" date="2019-03" db="EMBL/GenBank/DDBJ databases">
        <title>Aquabacterium pictum sp.nov., the first bacteriochlorophyll a-containing freshwater bacterium in the genus Aquabacterium of the class Betaproteobacteria.</title>
        <authorList>
            <person name="Hirose S."/>
            <person name="Tank M."/>
            <person name="Hara E."/>
            <person name="Tamaki H."/>
            <person name="Takaichi S."/>
            <person name="Haruta S."/>
            <person name="Hanada S."/>
        </authorList>
    </citation>
    <scope>NUCLEOTIDE SEQUENCE [LARGE SCALE GENOMIC DNA]</scope>
    <source>
        <strain evidence="13">W35</strain>
    </source>
</reference>
<dbReference type="SUPFAM" id="SSF55874">
    <property type="entry name" value="ATPase domain of HSP90 chaperone/DNA topoisomerase II/histidine kinase"/>
    <property type="match status" value="1"/>
</dbReference>
<dbReference type="SMART" id="SM00304">
    <property type="entry name" value="HAMP"/>
    <property type="match status" value="1"/>
</dbReference>
<dbReference type="InterPro" id="IPR000014">
    <property type="entry name" value="PAS"/>
</dbReference>
<evidence type="ECO:0000313" key="13">
    <source>
        <dbReference type="Proteomes" id="UP000301751"/>
    </source>
</evidence>
<evidence type="ECO:0000256" key="6">
    <source>
        <dbReference type="ARBA" id="ARBA00022777"/>
    </source>
</evidence>
<evidence type="ECO:0000259" key="10">
    <source>
        <dbReference type="PROSITE" id="PS50112"/>
    </source>
</evidence>
<dbReference type="InterPro" id="IPR003660">
    <property type="entry name" value="HAMP_dom"/>
</dbReference>
<dbReference type="AlphaFoldDB" id="A0A480AMU4"/>
<dbReference type="Gene3D" id="3.30.565.10">
    <property type="entry name" value="Histidine kinase-like ATPase, C-terminal domain"/>
    <property type="match status" value="1"/>
</dbReference>
<keyword evidence="4" id="KW-0597">Phosphoprotein</keyword>
<evidence type="ECO:0000256" key="1">
    <source>
        <dbReference type="ARBA" id="ARBA00000085"/>
    </source>
</evidence>
<dbReference type="InterPro" id="IPR003661">
    <property type="entry name" value="HisK_dim/P_dom"/>
</dbReference>
<dbReference type="PROSITE" id="PS50109">
    <property type="entry name" value="HIS_KIN"/>
    <property type="match status" value="1"/>
</dbReference>
<evidence type="ECO:0000256" key="3">
    <source>
        <dbReference type="ARBA" id="ARBA00012438"/>
    </source>
</evidence>
<evidence type="ECO:0000256" key="5">
    <source>
        <dbReference type="ARBA" id="ARBA00022679"/>
    </source>
</evidence>
<sequence length="1005" mass="108230">MKLLPKMALAVLLPVVVGGVVAAWLLRQQWQQGEAVLLQQAREGLQVRAAALSRQLGEQYATLQLLASAPSLRGPLDRARVDLRAWSAASLGFQGVYFLGTDGIAISGEGRTVDLRDRPYVQQVLVGQAVRSVPLASRVDGQALLVHVVPVLDDRGRLLGGLGAGTPLGGLFTRLTPGSGTPAPGRAQLLLLDGEGRRLAGGLDGALPLLQVPDPGTSPLTHALLAAWRPAGGPDQQVQAAGRAWRVLQAPVDGQPLQLLLAQPQDELLAPVQAARQRGWLLLATTAGLVLLGGWGVHRVVGQRVRLLLDGQARLQHGDLSVRLDTGGGDELADLASSFNRMVDALQSSDQRFRMMFESLPMPVSLTDLDSQRYVDLNPAFAEAAGLPRAQIIGRNMVELRLAPDAAAMQRLFAALQPTGRLDGLTAASRAPDGSERWWAYSVRLVTLDGKPMALAVASEITAVRRARARLRANQRMLMRVFNLVPEPLAVIGADDGVYVQVNQRWEEQVGLKRAEVIGRDVLGLGLMGDRRQAMAMRQELLTTGRVRPQLVSVPRRDGGMLEWEVSARLMEIEGRRIGVWVTHDITERLVAERAMADSELRFRQLFEQSPVAMLFADRSGRLIAVNQHWAQLIGHGLGDMATLTDWWALARANPGPDWLAADGGRPLPAAECLVACKDGVSRVLMLGGARLDQGQIISAIDVTDRRRIEAELQDLNTTLEERVRQRTAELQAALDDLRRAQGELVRTEKLASLGALVAGVAHELNTPLGNAALMASTLAGRQQAFEQGMADGLRRSALQAFLSGLREVSEVLDRNLQRAASLVGSFKQLAVDQTSYHRRSFHFSEVVQEIALAISPTLRHANVRLVDRSDPAVQLDSFPGPLGQVLLNLVNNAVVHAFPSGAPGTVSIVTLGVHDGWLRLAVQDDGRGIAPENLDRVFDPFFTTRLGQGGSGLGLHIVYTLVTGLLGGRITAHSPVDGGGTRFDISLPLVAPADNTLATQPAVP</sequence>
<evidence type="ECO:0000259" key="9">
    <source>
        <dbReference type="PROSITE" id="PS50109"/>
    </source>
</evidence>
<gene>
    <name evidence="12" type="ORF">AQPW35_14070</name>
</gene>
<keyword evidence="13" id="KW-1185">Reference proteome</keyword>
<dbReference type="SUPFAM" id="SSF55785">
    <property type="entry name" value="PYP-like sensor domain (PAS domain)"/>
    <property type="match status" value="3"/>
</dbReference>
<dbReference type="Proteomes" id="UP000301751">
    <property type="component" value="Unassembled WGS sequence"/>
</dbReference>
<dbReference type="Pfam" id="PF08448">
    <property type="entry name" value="PAS_4"/>
    <property type="match status" value="1"/>
</dbReference>
<dbReference type="NCBIfam" id="TIGR00229">
    <property type="entry name" value="sensory_box"/>
    <property type="match status" value="3"/>
</dbReference>
<dbReference type="SMART" id="SM00388">
    <property type="entry name" value="HisKA"/>
    <property type="match status" value="1"/>
</dbReference>
<dbReference type="SUPFAM" id="SSF158472">
    <property type="entry name" value="HAMP domain-like"/>
    <property type="match status" value="1"/>
</dbReference>
<dbReference type="InterPro" id="IPR013656">
    <property type="entry name" value="PAS_4"/>
</dbReference>
<comment type="caution">
    <text evidence="12">The sequence shown here is derived from an EMBL/GenBank/DDBJ whole genome shotgun (WGS) entry which is preliminary data.</text>
</comment>
<dbReference type="Pfam" id="PF00989">
    <property type="entry name" value="PAS"/>
    <property type="match status" value="1"/>
</dbReference>
<dbReference type="InterPro" id="IPR036890">
    <property type="entry name" value="HATPase_C_sf"/>
</dbReference>
<dbReference type="CDD" id="cd00082">
    <property type="entry name" value="HisKA"/>
    <property type="match status" value="1"/>
</dbReference>
<dbReference type="PROSITE" id="PS50112">
    <property type="entry name" value="PAS"/>
    <property type="match status" value="3"/>
</dbReference>
<organism evidence="12 13">
    <name type="scientific">Pseudaquabacterium pictum</name>
    <dbReference type="NCBI Taxonomy" id="2315236"/>
    <lineage>
        <taxon>Bacteria</taxon>
        <taxon>Pseudomonadati</taxon>
        <taxon>Pseudomonadota</taxon>
        <taxon>Betaproteobacteria</taxon>
        <taxon>Burkholderiales</taxon>
        <taxon>Sphaerotilaceae</taxon>
        <taxon>Pseudaquabacterium</taxon>
    </lineage>
</organism>
<keyword evidence="5" id="KW-0808">Transferase</keyword>
<dbReference type="GO" id="GO:0007234">
    <property type="term" value="P:osmosensory signaling via phosphorelay pathway"/>
    <property type="evidence" value="ECO:0007669"/>
    <property type="project" value="TreeGrafter"/>
</dbReference>
<dbReference type="InterPro" id="IPR013767">
    <property type="entry name" value="PAS_fold"/>
</dbReference>
<evidence type="ECO:0000259" key="11">
    <source>
        <dbReference type="PROSITE" id="PS50885"/>
    </source>
</evidence>
<feature type="domain" description="PAS" evidence="10">
    <location>
        <begin position="474"/>
        <end position="523"/>
    </location>
</feature>
<dbReference type="CDD" id="cd06225">
    <property type="entry name" value="HAMP"/>
    <property type="match status" value="1"/>
</dbReference>
<dbReference type="Gene3D" id="3.30.450.20">
    <property type="entry name" value="PAS domain"/>
    <property type="match status" value="4"/>
</dbReference>
<dbReference type="Pfam" id="PF13188">
    <property type="entry name" value="PAS_8"/>
    <property type="match status" value="1"/>
</dbReference>
<dbReference type="EC" id="2.7.13.3" evidence="3"/>
<keyword evidence="8" id="KW-0175">Coiled coil</keyword>
<dbReference type="SMART" id="SM00091">
    <property type="entry name" value="PAS"/>
    <property type="match status" value="3"/>
</dbReference>
<dbReference type="Gene3D" id="1.10.287.130">
    <property type="match status" value="1"/>
</dbReference>
<dbReference type="PROSITE" id="PS50885">
    <property type="entry name" value="HAMP"/>
    <property type="match status" value="1"/>
</dbReference>
<proteinExistence type="predicted"/>
<dbReference type="SUPFAM" id="SSF47384">
    <property type="entry name" value="Homodimeric domain of signal transducing histidine kinase"/>
    <property type="match status" value="1"/>
</dbReference>
<evidence type="ECO:0000256" key="2">
    <source>
        <dbReference type="ARBA" id="ARBA00004370"/>
    </source>
</evidence>
<keyword evidence="6" id="KW-0418">Kinase</keyword>
<dbReference type="InterPro" id="IPR005467">
    <property type="entry name" value="His_kinase_dom"/>
</dbReference>
<dbReference type="GO" id="GO:0006355">
    <property type="term" value="P:regulation of DNA-templated transcription"/>
    <property type="evidence" value="ECO:0007669"/>
    <property type="project" value="InterPro"/>
</dbReference>
<feature type="domain" description="HAMP" evidence="11">
    <location>
        <begin position="299"/>
        <end position="351"/>
    </location>
</feature>
<dbReference type="GO" id="GO:0016020">
    <property type="term" value="C:membrane"/>
    <property type="evidence" value="ECO:0007669"/>
    <property type="project" value="UniProtKB-SubCell"/>
</dbReference>
<evidence type="ECO:0000313" key="12">
    <source>
        <dbReference type="EMBL" id="GCL62326.1"/>
    </source>
</evidence>
<dbReference type="InterPro" id="IPR004358">
    <property type="entry name" value="Sig_transdc_His_kin-like_C"/>
</dbReference>
<dbReference type="InterPro" id="IPR036097">
    <property type="entry name" value="HisK_dim/P_sf"/>
</dbReference>
<dbReference type="OrthoDB" id="9177862at2"/>
<dbReference type="GO" id="GO:0000155">
    <property type="term" value="F:phosphorelay sensor kinase activity"/>
    <property type="evidence" value="ECO:0007669"/>
    <property type="project" value="InterPro"/>
</dbReference>
<evidence type="ECO:0000256" key="7">
    <source>
        <dbReference type="ARBA" id="ARBA00023136"/>
    </source>
</evidence>
<dbReference type="CDD" id="cd00130">
    <property type="entry name" value="PAS"/>
    <property type="match status" value="2"/>
</dbReference>
<dbReference type="PANTHER" id="PTHR42878:SF15">
    <property type="entry name" value="BACTERIOPHYTOCHROME"/>
    <property type="match status" value="1"/>
</dbReference>
<dbReference type="Pfam" id="PF00672">
    <property type="entry name" value="HAMP"/>
    <property type="match status" value="1"/>
</dbReference>
<feature type="domain" description="PAS" evidence="10">
    <location>
        <begin position="349"/>
        <end position="405"/>
    </location>
</feature>
<dbReference type="EMBL" id="BJCL01000003">
    <property type="protein sequence ID" value="GCL62326.1"/>
    <property type="molecule type" value="Genomic_DNA"/>
</dbReference>
<dbReference type="SMART" id="SM00387">
    <property type="entry name" value="HATPase_c"/>
    <property type="match status" value="1"/>
</dbReference>
<comment type="catalytic activity">
    <reaction evidence="1">
        <text>ATP + protein L-histidine = ADP + protein N-phospho-L-histidine.</text>
        <dbReference type="EC" id="2.7.13.3"/>
    </reaction>
</comment>
<name>A0A480AMU4_9BURK</name>
<keyword evidence="7" id="KW-0472">Membrane</keyword>
<dbReference type="Gene3D" id="6.10.340.10">
    <property type="match status" value="1"/>
</dbReference>
<dbReference type="PRINTS" id="PR00344">
    <property type="entry name" value="BCTRLSENSOR"/>
</dbReference>
<dbReference type="RefSeq" id="WP_137732092.1">
    <property type="nucleotide sequence ID" value="NZ_BJCL01000003.1"/>
</dbReference>
<dbReference type="PANTHER" id="PTHR42878">
    <property type="entry name" value="TWO-COMPONENT HISTIDINE KINASE"/>
    <property type="match status" value="1"/>
</dbReference>
<evidence type="ECO:0000256" key="4">
    <source>
        <dbReference type="ARBA" id="ARBA00022553"/>
    </source>
</evidence>
<dbReference type="InterPro" id="IPR050351">
    <property type="entry name" value="BphY/WalK/GraS-like"/>
</dbReference>
<feature type="domain" description="Histidine kinase" evidence="9">
    <location>
        <begin position="760"/>
        <end position="992"/>
    </location>
</feature>
<protein>
    <recommendedName>
        <fullName evidence="3">histidine kinase</fullName>
        <ecNumber evidence="3">2.7.13.3</ecNumber>
    </recommendedName>
</protein>
<comment type="subcellular location">
    <subcellularLocation>
        <location evidence="2">Membrane</location>
    </subcellularLocation>
</comment>
<dbReference type="InterPro" id="IPR003594">
    <property type="entry name" value="HATPase_dom"/>
</dbReference>
<dbReference type="Pfam" id="PF02518">
    <property type="entry name" value="HATPase_c"/>
    <property type="match status" value="1"/>
</dbReference>
<accession>A0A480AMU4</accession>
<dbReference type="GO" id="GO:0030295">
    <property type="term" value="F:protein kinase activator activity"/>
    <property type="evidence" value="ECO:0007669"/>
    <property type="project" value="TreeGrafter"/>
</dbReference>
<feature type="coiled-coil region" evidence="8">
    <location>
        <begin position="706"/>
        <end position="751"/>
    </location>
</feature>